<proteinExistence type="predicted"/>
<dbReference type="Proteomes" id="UP000011988">
    <property type="component" value="Unassembled WGS sequence"/>
</dbReference>
<feature type="region of interest" description="Disordered" evidence="1">
    <location>
        <begin position="49"/>
        <end position="74"/>
    </location>
</feature>
<evidence type="ECO:0000313" key="3">
    <source>
        <dbReference type="Proteomes" id="UP000011988"/>
    </source>
</evidence>
<dbReference type="AlphaFoldDB" id="M6D241"/>
<evidence type="ECO:0000256" key="1">
    <source>
        <dbReference type="SAM" id="MobiDB-lite"/>
    </source>
</evidence>
<sequence>MIKRREKNKTVPIRIQVFRSLNCILKHFSNTLEKPTNKIPFRRTLSFPLRRKTKTSTPKKKKNSPAAYWKIHCK</sequence>
<evidence type="ECO:0000313" key="2">
    <source>
        <dbReference type="EMBL" id="EMJ96766.1"/>
    </source>
</evidence>
<name>M6D241_9LEPT</name>
<accession>M6D241</accession>
<comment type="caution">
    <text evidence="2">The sequence shown here is derived from an EMBL/GenBank/DDBJ whole genome shotgun (WGS) entry which is preliminary data.</text>
</comment>
<feature type="compositionally biased region" description="Basic residues" evidence="1">
    <location>
        <begin position="49"/>
        <end position="63"/>
    </location>
</feature>
<dbReference type="EMBL" id="ANIK01000016">
    <property type="protein sequence ID" value="EMJ96766.1"/>
    <property type="molecule type" value="Genomic_DNA"/>
</dbReference>
<organism evidence="2 3">
    <name type="scientific">Leptospira alstonii serovar Sichuan str. 79601</name>
    <dbReference type="NCBI Taxonomy" id="1218565"/>
    <lineage>
        <taxon>Bacteria</taxon>
        <taxon>Pseudomonadati</taxon>
        <taxon>Spirochaetota</taxon>
        <taxon>Spirochaetia</taxon>
        <taxon>Leptospirales</taxon>
        <taxon>Leptospiraceae</taxon>
        <taxon>Leptospira</taxon>
    </lineage>
</organism>
<protein>
    <submittedName>
        <fullName evidence="2">Uncharacterized protein</fullName>
    </submittedName>
</protein>
<reference evidence="2 3" key="1">
    <citation type="submission" date="2013-01" db="EMBL/GenBank/DDBJ databases">
        <authorList>
            <person name="Harkins D.M."/>
            <person name="Durkin A.S."/>
            <person name="Brinkac L.M."/>
            <person name="Haft D.H."/>
            <person name="Selengut J.D."/>
            <person name="Sanka R."/>
            <person name="DePew J."/>
            <person name="Purushe J."/>
            <person name="Galloway R.L."/>
            <person name="Vinetz J.M."/>
            <person name="Sutton G.G."/>
            <person name="Nierman W.C."/>
            <person name="Fouts D.E."/>
        </authorList>
    </citation>
    <scope>NUCLEOTIDE SEQUENCE [LARGE SCALE GENOMIC DNA]</scope>
    <source>
        <strain evidence="2 3">79601</strain>
    </source>
</reference>
<gene>
    <name evidence="2" type="ORF">LEP1GSC194_4356</name>
</gene>